<dbReference type="Pfam" id="PF12796">
    <property type="entry name" value="Ank_2"/>
    <property type="match status" value="3"/>
</dbReference>
<dbReference type="AlphaFoldDB" id="A0A2B4R7G9"/>
<evidence type="ECO:0000256" key="4">
    <source>
        <dbReference type="SAM" id="Coils"/>
    </source>
</evidence>
<feature type="repeat" description="ANK" evidence="3">
    <location>
        <begin position="484"/>
        <end position="516"/>
    </location>
</feature>
<feature type="repeat" description="ANK" evidence="3">
    <location>
        <begin position="449"/>
        <end position="481"/>
    </location>
</feature>
<dbReference type="Gene3D" id="1.10.533.10">
    <property type="entry name" value="Death Domain, Fas"/>
    <property type="match status" value="1"/>
</dbReference>
<dbReference type="OrthoDB" id="194358at2759"/>
<dbReference type="PANTHER" id="PTHR24201">
    <property type="entry name" value="ANK_REP_REGION DOMAIN-CONTAINING PROTEIN"/>
    <property type="match status" value="1"/>
</dbReference>
<dbReference type="InterPro" id="IPR001875">
    <property type="entry name" value="DED_dom"/>
</dbReference>
<name>A0A2B4R7G9_STYPI</name>
<dbReference type="STRING" id="50429.A0A2B4R7G9"/>
<comment type="caution">
    <text evidence="6">The sequence shown here is derived from an EMBL/GenBank/DDBJ whole genome shotgun (WGS) entry which is preliminary data.</text>
</comment>
<dbReference type="InterPro" id="IPR002110">
    <property type="entry name" value="Ankyrin_rpt"/>
</dbReference>
<feature type="repeat" description="ANK" evidence="3">
    <location>
        <begin position="517"/>
        <end position="543"/>
    </location>
</feature>
<evidence type="ECO:0000313" key="7">
    <source>
        <dbReference type="Proteomes" id="UP000225706"/>
    </source>
</evidence>
<evidence type="ECO:0000313" key="6">
    <source>
        <dbReference type="EMBL" id="PFX12763.1"/>
    </source>
</evidence>
<sequence length="543" mass="59503">MSQIEYSNMLFEIGQGLDKLQVQEQLLFMCRREKKRLEQFEREVIRVFSENSELEHLIRICERKTSFDYETNIRDVRTLFNELESQDFLEFDHLDVLKEILRETRSDLLKEVENFERRVNEEEELESEKARTAGIFASGRILGGRVIGGKDEITVTESMFVAAKSGNITRLENLLSRGHDVNSKDDNCVTPLRIAVLYRQSETVRYLLEKGADPFVKGNYKRNLLHLASYGGQVAIIDEMIKQGLDINSKDGNGDTPLILAAAFGGKKAVKYLLQRGADPTIKGYYGRNALHAGNDVAIIEILLSSGVHIDTKDADGNTPLIMAAANANGDAVNYLLTKGADQDVKGRLGRNTLHAAAQGGDVVIVETMLSHGLHINSKDSLGDTPLIIASACGKLEAVCLLLVKGAKPLITGQFGRNPLHAAAQCGHAAIIEKLLFHGAGMINSKDNDGNSPLRIATTSGKREAVQFLLDAGADLSVNMKNRFDTSLLHAAAKGGDVEIIKTMLSRGLDANSKDSDGRTPLMIAELNGKTEAVAFLLSKEGR</sequence>
<dbReference type="Proteomes" id="UP000225706">
    <property type="component" value="Unassembled WGS sequence"/>
</dbReference>
<feature type="repeat" description="ANK" evidence="3">
    <location>
        <begin position="187"/>
        <end position="219"/>
    </location>
</feature>
<evidence type="ECO:0000256" key="1">
    <source>
        <dbReference type="ARBA" id="ARBA00022737"/>
    </source>
</evidence>
<evidence type="ECO:0000256" key="2">
    <source>
        <dbReference type="ARBA" id="ARBA00023043"/>
    </source>
</evidence>
<dbReference type="EMBL" id="LSMT01001199">
    <property type="protein sequence ID" value="PFX12763.1"/>
    <property type="molecule type" value="Genomic_DNA"/>
</dbReference>
<dbReference type="SMART" id="SM00248">
    <property type="entry name" value="ANK"/>
    <property type="match status" value="12"/>
</dbReference>
<feature type="coiled-coil region" evidence="4">
    <location>
        <begin position="98"/>
        <end position="125"/>
    </location>
</feature>
<keyword evidence="7" id="KW-1185">Reference proteome</keyword>
<dbReference type="SUPFAM" id="SSF47986">
    <property type="entry name" value="DEATH domain"/>
    <property type="match status" value="1"/>
</dbReference>
<feature type="domain" description="DED" evidence="5">
    <location>
        <begin position="5"/>
        <end position="114"/>
    </location>
</feature>
<feature type="repeat" description="ANK" evidence="3">
    <location>
        <begin position="349"/>
        <end position="381"/>
    </location>
</feature>
<organism evidence="6 7">
    <name type="scientific">Stylophora pistillata</name>
    <name type="common">Smooth cauliflower coral</name>
    <dbReference type="NCBI Taxonomy" id="50429"/>
    <lineage>
        <taxon>Eukaryota</taxon>
        <taxon>Metazoa</taxon>
        <taxon>Cnidaria</taxon>
        <taxon>Anthozoa</taxon>
        <taxon>Hexacorallia</taxon>
        <taxon>Scleractinia</taxon>
        <taxon>Astrocoeniina</taxon>
        <taxon>Pocilloporidae</taxon>
        <taxon>Stylophora</taxon>
    </lineage>
</organism>
<gene>
    <name evidence="6" type="primary">ANKRD50</name>
    <name evidence="6" type="ORF">AWC38_SpisGene23229</name>
</gene>
<accession>A0A2B4R7G9</accession>
<reference evidence="7" key="1">
    <citation type="journal article" date="2017" name="bioRxiv">
        <title>Comparative analysis of the genomes of Stylophora pistillata and Acropora digitifera provides evidence for extensive differences between species of corals.</title>
        <authorList>
            <person name="Voolstra C.R."/>
            <person name="Li Y."/>
            <person name="Liew Y.J."/>
            <person name="Baumgarten S."/>
            <person name="Zoccola D."/>
            <person name="Flot J.-F."/>
            <person name="Tambutte S."/>
            <person name="Allemand D."/>
            <person name="Aranda M."/>
        </authorList>
    </citation>
    <scope>NUCLEOTIDE SEQUENCE [LARGE SCALE GENOMIC DNA]</scope>
</reference>
<dbReference type="GO" id="GO:0042981">
    <property type="term" value="P:regulation of apoptotic process"/>
    <property type="evidence" value="ECO:0007669"/>
    <property type="project" value="InterPro"/>
</dbReference>
<dbReference type="PROSITE" id="PS50088">
    <property type="entry name" value="ANK_REPEAT"/>
    <property type="match status" value="9"/>
</dbReference>
<dbReference type="PRINTS" id="PR01415">
    <property type="entry name" value="ANKYRIN"/>
</dbReference>
<evidence type="ECO:0000259" key="5">
    <source>
        <dbReference type="PROSITE" id="PS50168"/>
    </source>
</evidence>
<feature type="repeat" description="ANK" evidence="3">
    <location>
        <begin position="253"/>
        <end position="285"/>
    </location>
</feature>
<dbReference type="SUPFAM" id="SSF48403">
    <property type="entry name" value="Ankyrin repeat"/>
    <property type="match status" value="1"/>
</dbReference>
<dbReference type="InterPro" id="IPR050776">
    <property type="entry name" value="Ank_Repeat/CDKN_Inhibitor"/>
</dbReference>
<keyword evidence="2 3" id="KW-0040">ANK repeat</keyword>
<proteinExistence type="predicted"/>
<dbReference type="InterPro" id="IPR036770">
    <property type="entry name" value="Ankyrin_rpt-contain_sf"/>
</dbReference>
<feature type="repeat" description="ANK" evidence="3">
    <location>
        <begin position="220"/>
        <end position="252"/>
    </location>
</feature>
<dbReference type="PROSITE" id="PS50297">
    <property type="entry name" value="ANK_REP_REGION"/>
    <property type="match status" value="9"/>
</dbReference>
<keyword evidence="1" id="KW-0677">Repeat</keyword>
<keyword evidence="4" id="KW-0175">Coiled coil</keyword>
<protein>
    <submittedName>
        <fullName evidence="6">Ankyrin repeat domain-containing protein 50</fullName>
    </submittedName>
</protein>
<feature type="repeat" description="ANK" evidence="3">
    <location>
        <begin position="316"/>
        <end position="348"/>
    </location>
</feature>
<dbReference type="InterPro" id="IPR011029">
    <property type="entry name" value="DEATH-like_dom_sf"/>
</dbReference>
<feature type="repeat" description="ANK" evidence="3">
    <location>
        <begin position="415"/>
        <end position="447"/>
    </location>
</feature>
<dbReference type="Pfam" id="PF00023">
    <property type="entry name" value="Ank"/>
    <property type="match status" value="2"/>
</dbReference>
<dbReference type="Gene3D" id="1.25.40.20">
    <property type="entry name" value="Ankyrin repeat-containing domain"/>
    <property type="match status" value="3"/>
</dbReference>
<evidence type="ECO:0000256" key="3">
    <source>
        <dbReference type="PROSITE-ProRule" id="PRU00023"/>
    </source>
</evidence>
<dbReference type="Pfam" id="PF13637">
    <property type="entry name" value="Ank_4"/>
    <property type="match status" value="1"/>
</dbReference>
<dbReference type="PROSITE" id="PS50168">
    <property type="entry name" value="DED"/>
    <property type="match status" value="1"/>
</dbReference>